<accession>A0A8J6LGZ0</accession>
<organism evidence="1 2">
    <name type="scientific">Tenebrio molitor</name>
    <name type="common">Yellow mealworm beetle</name>
    <dbReference type="NCBI Taxonomy" id="7067"/>
    <lineage>
        <taxon>Eukaryota</taxon>
        <taxon>Metazoa</taxon>
        <taxon>Ecdysozoa</taxon>
        <taxon>Arthropoda</taxon>
        <taxon>Hexapoda</taxon>
        <taxon>Insecta</taxon>
        <taxon>Pterygota</taxon>
        <taxon>Neoptera</taxon>
        <taxon>Endopterygota</taxon>
        <taxon>Coleoptera</taxon>
        <taxon>Polyphaga</taxon>
        <taxon>Cucujiformia</taxon>
        <taxon>Tenebrionidae</taxon>
        <taxon>Tenebrio</taxon>
    </lineage>
</organism>
<proteinExistence type="predicted"/>
<comment type="caution">
    <text evidence="1">The sequence shown here is derived from an EMBL/GenBank/DDBJ whole genome shotgun (WGS) entry which is preliminary data.</text>
</comment>
<keyword evidence="2" id="KW-1185">Reference proteome</keyword>
<evidence type="ECO:0000313" key="2">
    <source>
        <dbReference type="Proteomes" id="UP000719412"/>
    </source>
</evidence>
<sequence length="405" mass="45397">MEHGMFYGSIKSDKGCILKKKEEEGGTVATPLGGTAGIGQRRIDICRLLSFICKRCVLASYFPYRVTKREKHEIPIRSKYQSRELISGSVEGEKPLYGYLYETDAGARTDQGKSDKSTKLKKYPDLITSTESNKFVGARSTVRSSSHASGFGSRFYACGNFKTCLITDGENEKTRQIWESSNGAATRYDRLDDFQEINQDTAGENSSLKLLRNYFRQKHFISPGRGNAKKAKKGFTITTTLLRLGFMSLFRKEQPSKHNSKQFIRNDIEISEVGSPSLLLKKADDFEAFALVRERRTPALVLQNVLGPQQCANIDFAHYDAITKCHFEAVFKVPASTSKHLACKVAGSPGAAADVEATEAAPSNWGNVEETRYQATRRQERLLGQRLRFFRKGMPSYAPRSSNRK</sequence>
<reference evidence="1" key="1">
    <citation type="journal article" date="2020" name="J Insects Food Feed">
        <title>The yellow mealworm (Tenebrio molitor) genome: a resource for the emerging insects as food and feed industry.</title>
        <authorList>
            <person name="Eriksson T."/>
            <person name="Andere A."/>
            <person name="Kelstrup H."/>
            <person name="Emery V."/>
            <person name="Picard C."/>
        </authorList>
    </citation>
    <scope>NUCLEOTIDE SEQUENCE</scope>
    <source>
        <strain evidence="1">Stoneville</strain>
        <tissue evidence="1">Whole head</tissue>
    </source>
</reference>
<gene>
    <name evidence="1" type="ORF">GEV33_009908</name>
</gene>
<dbReference type="EMBL" id="JABDTM020025736">
    <property type="protein sequence ID" value="KAH0812871.1"/>
    <property type="molecule type" value="Genomic_DNA"/>
</dbReference>
<protein>
    <submittedName>
        <fullName evidence="1">Uncharacterized protein</fullName>
    </submittedName>
</protein>
<dbReference type="Proteomes" id="UP000719412">
    <property type="component" value="Unassembled WGS sequence"/>
</dbReference>
<dbReference type="AlphaFoldDB" id="A0A8J6LGZ0"/>
<reference evidence="1" key="2">
    <citation type="submission" date="2021-08" db="EMBL/GenBank/DDBJ databases">
        <authorList>
            <person name="Eriksson T."/>
        </authorList>
    </citation>
    <scope>NUCLEOTIDE SEQUENCE</scope>
    <source>
        <strain evidence="1">Stoneville</strain>
        <tissue evidence="1">Whole head</tissue>
    </source>
</reference>
<evidence type="ECO:0000313" key="1">
    <source>
        <dbReference type="EMBL" id="KAH0812871.1"/>
    </source>
</evidence>
<name>A0A8J6LGZ0_TENMO</name>